<dbReference type="GO" id="GO:0010506">
    <property type="term" value="P:regulation of autophagy"/>
    <property type="evidence" value="ECO:0007669"/>
    <property type="project" value="InterPro"/>
</dbReference>
<accession>A0A9P8PML2</accession>
<feature type="domain" description="Protein kinase" evidence="3">
    <location>
        <begin position="20"/>
        <end position="298"/>
    </location>
</feature>
<reference evidence="4" key="2">
    <citation type="submission" date="2021-01" db="EMBL/GenBank/DDBJ databases">
        <authorList>
            <person name="Schikora-Tamarit M.A."/>
        </authorList>
    </citation>
    <scope>NUCLEOTIDE SEQUENCE</scope>
    <source>
        <strain evidence="4">CBS2887</strain>
    </source>
</reference>
<evidence type="ECO:0000256" key="2">
    <source>
        <dbReference type="SAM" id="MobiDB-lite"/>
    </source>
</evidence>
<evidence type="ECO:0000313" key="4">
    <source>
        <dbReference type="EMBL" id="KAH3674918.1"/>
    </source>
</evidence>
<feature type="compositionally biased region" description="Polar residues" evidence="2">
    <location>
        <begin position="694"/>
        <end position="705"/>
    </location>
</feature>
<dbReference type="GO" id="GO:0004674">
    <property type="term" value="F:protein serine/threonine kinase activity"/>
    <property type="evidence" value="ECO:0007669"/>
    <property type="project" value="InterPro"/>
</dbReference>
<reference evidence="4" key="1">
    <citation type="journal article" date="2021" name="Open Biol.">
        <title>Shared evolutionary footprints suggest mitochondrial oxidative damage underlies multiple complex I losses in fungi.</title>
        <authorList>
            <person name="Schikora-Tamarit M.A."/>
            <person name="Marcet-Houben M."/>
            <person name="Nosek J."/>
            <person name="Gabaldon T."/>
        </authorList>
    </citation>
    <scope>NUCLEOTIDE SEQUENCE</scope>
    <source>
        <strain evidence="4">CBS2887</strain>
    </source>
</reference>
<dbReference type="PANTHER" id="PTHR24348">
    <property type="entry name" value="SERINE/THREONINE-PROTEIN KINASE UNC-51-RELATED"/>
    <property type="match status" value="1"/>
</dbReference>
<keyword evidence="5" id="KW-1185">Reference proteome</keyword>
<dbReference type="PROSITE" id="PS50011">
    <property type="entry name" value="PROTEIN_KINASE_DOM"/>
    <property type="match status" value="1"/>
</dbReference>
<feature type="compositionally biased region" description="Low complexity" evidence="2">
    <location>
        <begin position="514"/>
        <end position="531"/>
    </location>
</feature>
<keyword evidence="1" id="KW-0175">Coiled coil</keyword>
<name>A0A9P8PML2_WICPI</name>
<dbReference type="AlphaFoldDB" id="A0A9P8PML2"/>
<dbReference type="Proteomes" id="UP000774326">
    <property type="component" value="Unassembled WGS sequence"/>
</dbReference>
<organism evidence="4 5">
    <name type="scientific">Wickerhamomyces pijperi</name>
    <name type="common">Yeast</name>
    <name type="synonym">Pichia pijperi</name>
    <dbReference type="NCBI Taxonomy" id="599730"/>
    <lineage>
        <taxon>Eukaryota</taxon>
        <taxon>Fungi</taxon>
        <taxon>Dikarya</taxon>
        <taxon>Ascomycota</taxon>
        <taxon>Saccharomycotina</taxon>
        <taxon>Saccharomycetes</taxon>
        <taxon>Phaffomycetales</taxon>
        <taxon>Wickerhamomycetaceae</taxon>
        <taxon>Wickerhamomyces</taxon>
    </lineage>
</organism>
<dbReference type="SMART" id="SM00220">
    <property type="entry name" value="S_TKc"/>
    <property type="match status" value="1"/>
</dbReference>
<dbReference type="Gene3D" id="1.10.510.10">
    <property type="entry name" value="Transferase(Phosphotransferase) domain 1"/>
    <property type="match status" value="1"/>
</dbReference>
<dbReference type="Pfam" id="PF00069">
    <property type="entry name" value="Pkinase"/>
    <property type="match status" value="1"/>
</dbReference>
<evidence type="ECO:0000256" key="1">
    <source>
        <dbReference type="SAM" id="Coils"/>
    </source>
</evidence>
<feature type="compositionally biased region" description="Polar residues" evidence="2">
    <location>
        <begin position="662"/>
        <end position="685"/>
    </location>
</feature>
<dbReference type="InterPro" id="IPR011009">
    <property type="entry name" value="Kinase-like_dom_sf"/>
</dbReference>
<dbReference type="SUPFAM" id="SSF56112">
    <property type="entry name" value="Protein kinase-like (PK-like)"/>
    <property type="match status" value="1"/>
</dbReference>
<dbReference type="OrthoDB" id="4062651at2759"/>
<dbReference type="GO" id="GO:0005524">
    <property type="term" value="F:ATP binding"/>
    <property type="evidence" value="ECO:0007669"/>
    <property type="project" value="InterPro"/>
</dbReference>
<evidence type="ECO:0000259" key="3">
    <source>
        <dbReference type="PROSITE" id="PS50011"/>
    </source>
</evidence>
<protein>
    <recommendedName>
        <fullName evidence="3">Protein kinase domain-containing protein</fullName>
    </recommendedName>
</protein>
<dbReference type="InterPro" id="IPR000719">
    <property type="entry name" value="Prot_kinase_dom"/>
</dbReference>
<evidence type="ECO:0000313" key="5">
    <source>
        <dbReference type="Proteomes" id="UP000774326"/>
    </source>
</evidence>
<dbReference type="GO" id="GO:0005737">
    <property type="term" value="C:cytoplasm"/>
    <property type="evidence" value="ECO:0007669"/>
    <property type="project" value="TreeGrafter"/>
</dbReference>
<dbReference type="InterPro" id="IPR008271">
    <property type="entry name" value="Ser/Thr_kinase_AS"/>
</dbReference>
<comment type="caution">
    <text evidence="4">The sequence shown here is derived from an EMBL/GenBank/DDBJ whole genome shotgun (WGS) entry which is preliminary data.</text>
</comment>
<proteinExistence type="predicted"/>
<feature type="region of interest" description="Disordered" evidence="2">
    <location>
        <begin position="470"/>
        <end position="535"/>
    </location>
</feature>
<feature type="region of interest" description="Disordered" evidence="2">
    <location>
        <begin position="606"/>
        <end position="705"/>
    </location>
</feature>
<feature type="compositionally biased region" description="Polar residues" evidence="2">
    <location>
        <begin position="485"/>
        <end position="495"/>
    </location>
</feature>
<feature type="compositionally biased region" description="Low complexity" evidence="2">
    <location>
        <begin position="622"/>
        <end position="636"/>
    </location>
</feature>
<sequence length="781" mass="87928">MSTSLAYDIYNEGGLLNGRYQKLENIAEGAYGYVSLAKDTSRSELVAVKYIYPMPESTETDTSFKDPALMTGRSKSMVNYSTREVVCEEAKHEISIHQQLGEHPNIISCVDYFDSFIILEYCSRGDLYEAIQSDTGPQTTRDIINVTVQLIEAVEYAHNKGIYHRDIKPENVLIATNGSIRLSDWGLATTERYCDDFAVGSERYMAPELFDQGNIETYDASKCDIWSIGIVLLNIVFKKNPFNVANQTDKSFAYFASNREALFDIFSSMSNDLFTALRHCLTLDPDNRDLGKLKEELLKVQSLTIDDDIEIWNREEEEKQQQLAAAARETEKKLKAAAAKRQMHRPVLNVDPVSPRIPQIKVSYVNNNNRFVRRNHYDPLTNHRRYNAIPRAEPAYNQPTHNNNNSVTPSKFIPINNNNNGSTVTGDKSFDVHTPNTHINNHFQNFRKDMFNRTDYFTPPSVSAHYMEKFDQDRKKSSNSNNRRQSFVETHSAGANSEGKYLPPFKQRLSHSKPTTSTSHQIISPSSSNNSGVATARNSLSTINQRKTSSFNSGKYIPPNLRARYQEEAHHHYEAVMSDDEEDNLPSDDDDDELFVLEEPSLRSGLSKLEITKSQDEDALDSDTSTAPSTSASSQSGGLELSAAASKSPGKSVYVPPHHRGNFNQTLDKNSFRNFLNAPKNTTNKPPKRRHSTNTHSLSQSNSSAAAHFKKMFSSAMDQSVLFEEDEEESDQLYDGGMDRLIGNSSSSSNDGEVYSQIIDKNQQKGGVEKTSVKERVLNFI</sequence>
<dbReference type="InterPro" id="IPR045269">
    <property type="entry name" value="Atg1-like"/>
</dbReference>
<dbReference type="EMBL" id="JAEUBG010005440">
    <property type="protein sequence ID" value="KAH3674918.1"/>
    <property type="molecule type" value="Genomic_DNA"/>
</dbReference>
<gene>
    <name evidence="4" type="ORF">WICPIJ_009427</name>
</gene>
<dbReference type="PROSITE" id="PS00108">
    <property type="entry name" value="PROTEIN_KINASE_ST"/>
    <property type="match status" value="1"/>
</dbReference>
<feature type="coiled-coil region" evidence="1">
    <location>
        <begin position="309"/>
        <end position="340"/>
    </location>
</feature>
<dbReference type="PANTHER" id="PTHR24348:SF68">
    <property type="entry name" value="SERINE_THREONINE-PROTEIN KINASE ATG1C"/>
    <property type="match status" value="1"/>
</dbReference>